<gene>
    <name evidence="2" type="ORF">PEDI_45620</name>
</gene>
<dbReference type="RefSeq" id="WP_338239096.1">
    <property type="nucleotide sequence ID" value="NZ_BQKE01000003.1"/>
</dbReference>
<feature type="signal peptide" evidence="1">
    <location>
        <begin position="1"/>
        <end position="19"/>
    </location>
</feature>
<name>A0AAN4W4N4_9BACT</name>
<organism evidence="2 3">
    <name type="scientific">Persicobacter diffluens</name>
    <dbReference type="NCBI Taxonomy" id="981"/>
    <lineage>
        <taxon>Bacteria</taxon>
        <taxon>Pseudomonadati</taxon>
        <taxon>Bacteroidota</taxon>
        <taxon>Cytophagia</taxon>
        <taxon>Cytophagales</taxon>
        <taxon>Persicobacteraceae</taxon>
        <taxon>Persicobacter</taxon>
    </lineage>
</organism>
<accession>A0AAN4W4N4</accession>
<feature type="chain" id="PRO_5042872263" evidence="1">
    <location>
        <begin position="20"/>
        <end position="260"/>
    </location>
</feature>
<evidence type="ECO:0000256" key="1">
    <source>
        <dbReference type="SAM" id="SignalP"/>
    </source>
</evidence>
<dbReference type="EMBL" id="BQKE01000003">
    <property type="protein sequence ID" value="GJM64010.1"/>
    <property type="molecule type" value="Genomic_DNA"/>
</dbReference>
<protein>
    <submittedName>
        <fullName evidence="2">Uncharacterized protein</fullName>
    </submittedName>
</protein>
<reference evidence="2 3" key="1">
    <citation type="submission" date="2021-12" db="EMBL/GenBank/DDBJ databases">
        <title>Genome sequencing of bacteria with rrn-lacking chromosome and rrn-plasmid.</title>
        <authorList>
            <person name="Anda M."/>
            <person name="Iwasaki W."/>
        </authorList>
    </citation>
    <scope>NUCLEOTIDE SEQUENCE [LARGE SCALE GENOMIC DNA]</scope>
    <source>
        <strain evidence="2 3">NBRC 15940</strain>
    </source>
</reference>
<keyword evidence="3" id="KW-1185">Reference proteome</keyword>
<dbReference type="SUPFAM" id="SSF63825">
    <property type="entry name" value="YWTD domain"/>
    <property type="match status" value="1"/>
</dbReference>
<proteinExistence type="predicted"/>
<evidence type="ECO:0000313" key="3">
    <source>
        <dbReference type="Proteomes" id="UP001310022"/>
    </source>
</evidence>
<evidence type="ECO:0000313" key="2">
    <source>
        <dbReference type="EMBL" id="GJM64010.1"/>
    </source>
</evidence>
<sequence>MKKIILTIATIALGTIAVAQSNTELKRYQAPEARQAVAADQDHFYVVDNAQIVKRQKTDGAEVSRWNEEGLHHMNSAVIKDGKLYCAHSNYPEIPMHSSIEIFDPKTMQHIDSHSFGIENGSCTWIDFHEGHYYVMFAHYANEGKMQTNRDVSWTQLVKYDTEWRRLEGWVLPQALVERVTPYSISGGIFMENGKILATHHHHEELYILSFPKMGSELVWEKTIPSPIRGQGIAFDESDPTILWGINKKTREVIKTKINW</sequence>
<comment type="caution">
    <text evidence="2">The sequence shown here is derived from an EMBL/GenBank/DDBJ whole genome shotgun (WGS) entry which is preliminary data.</text>
</comment>
<keyword evidence="1" id="KW-0732">Signal</keyword>
<dbReference type="Proteomes" id="UP001310022">
    <property type="component" value="Unassembled WGS sequence"/>
</dbReference>
<dbReference type="AlphaFoldDB" id="A0AAN4W4N4"/>